<reference evidence="3" key="1">
    <citation type="submission" date="2016-10" db="EMBL/GenBank/DDBJ databases">
        <authorList>
            <person name="Varghese N."/>
            <person name="Submissions S."/>
        </authorList>
    </citation>
    <scope>NUCLEOTIDE SEQUENCE [LARGE SCALE GENOMIC DNA]</scope>
    <source>
        <strain evidence="3">CGMCC 4.3506</strain>
    </source>
</reference>
<evidence type="ECO:0000313" key="3">
    <source>
        <dbReference type="Proteomes" id="UP000199623"/>
    </source>
</evidence>
<keyword evidence="3" id="KW-1185">Reference proteome</keyword>
<dbReference type="RefSeq" id="WP_090048132.1">
    <property type="nucleotide sequence ID" value="NZ_FNCC01000004.1"/>
</dbReference>
<dbReference type="Proteomes" id="UP000199623">
    <property type="component" value="Unassembled WGS sequence"/>
</dbReference>
<dbReference type="OrthoDB" id="4330022at2"/>
<accession>A0A1G7Q1M8</accession>
<dbReference type="AlphaFoldDB" id="A0A1G7Q1M8"/>
<evidence type="ECO:0000259" key="1">
    <source>
        <dbReference type="Pfam" id="PF04149"/>
    </source>
</evidence>
<dbReference type="STRING" id="200378.SAMN05216553_104200"/>
<organism evidence="2 3">
    <name type="scientific">Lentzea fradiae</name>
    <dbReference type="NCBI Taxonomy" id="200378"/>
    <lineage>
        <taxon>Bacteria</taxon>
        <taxon>Bacillati</taxon>
        <taxon>Actinomycetota</taxon>
        <taxon>Actinomycetes</taxon>
        <taxon>Pseudonocardiales</taxon>
        <taxon>Pseudonocardiaceae</taxon>
        <taxon>Lentzea</taxon>
    </lineage>
</organism>
<name>A0A1G7Q1M8_9PSEU</name>
<proteinExistence type="predicted"/>
<gene>
    <name evidence="2" type="ORF">SAMN05216553_104200</name>
</gene>
<protein>
    <recommendedName>
        <fullName evidence="1">DUF397 domain-containing protein</fullName>
    </recommendedName>
</protein>
<dbReference type="InterPro" id="IPR007278">
    <property type="entry name" value="DUF397"/>
</dbReference>
<evidence type="ECO:0000313" key="2">
    <source>
        <dbReference type="EMBL" id="SDF92404.1"/>
    </source>
</evidence>
<sequence length="58" mass="6299">MAGDCTWRKSSYSGGDDVDDNCVEVAFAQVVHVRDSKNTTGPQLSFSVEAWQGFVTAQ</sequence>
<dbReference type="Pfam" id="PF04149">
    <property type="entry name" value="DUF397"/>
    <property type="match status" value="1"/>
</dbReference>
<feature type="domain" description="DUF397" evidence="1">
    <location>
        <begin position="6"/>
        <end position="57"/>
    </location>
</feature>
<dbReference type="EMBL" id="FNCC01000004">
    <property type="protein sequence ID" value="SDF92404.1"/>
    <property type="molecule type" value="Genomic_DNA"/>
</dbReference>